<keyword evidence="4 6" id="KW-1133">Transmembrane helix</keyword>
<dbReference type="GO" id="GO:0016020">
    <property type="term" value="C:membrane"/>
    <property type="evidence" value="ECO:0007669"/>
    <property type="project" value="UniProtKB-SubCell"/>
</dbReference>
<reference evidence="8 9" key="1">
    <citation type="submission" date="2019-04" db="EMBL/GenBank/DDBJ databases">
        <authorList>
            <person name="Li Y."/>
            <person name="Wang J."/>
        </authorList>
    </citation>
    <scope>NUCLEOTIDE SEQUENCE [LARGE SCALE GENOMIC DNA]</scope>
    <source>
        <strain evidence="8 9">DSM 14668</strain>
    </source>
</reference>
<evidence type="ECO:0000259" key="7">
    <source>
        <dbReference type="PROSITE" id="PS50850"/>
    </source>
</evidence>
<name>A0A4U1JEZ5_9BACT</name>
<sequence>MIKSPRAILALLTALNLLNYVDRFVVTAVGPRIQEHLALSDKELGFVTSAFMLGYFVTSPVFGWLGDRFPRKALIAAGVLVWSAATAASGLAGALASLLAARVVVGVGEASYATLSPTIIDDVAPAEKKNRWLGIFYVAIPAGSALGFILGGLLEHRYGWRNAFYIAGGPGVLLALVALLLREPSRSLAQKKDERGVVASFLDDTRALARNRSYVLTVAGYIAQTFALGGFVQWAVPFLYRRLCLDLHVADGAFGKLTVVTGLVGTAIGSLVAERVPGEDRVRAALWVCAISSAVATPVAVLAIFAPSSTSFLALLGLCELAVFASMAPTNLAILKSVPDDRRASAMALSIFLIHLLGDLISPPIVGAVSDAFGDAKAQCTSGTGLFWGMLLLPVALALSAAFWFAGARRTNPASSSS</sequence>
<dbReference type="PANTHER" id="PTHR23505">
    <property type="entry name" value="SPINSTER"/>
    <property type="match status" value="1"/>
</dbReference>
<dbReference type="PROSITE" id="PS50850">
    <property type="entry name" value="MFS"/>
    <property type="match status" value="1"/>
</dbReference>
<keyword evidence="5 6" id="KW-0472">Membrane</keyword>
<feature type="transmembrane region" description="Helical" evidence="6">
    <location>
        <begin position="132"/>
        <end position="151"/>
    </location>
</feature>
<dbReference type="SUPFAM" id="SSF103473">
    <property type="entry name" value="MFS general substrate transporter"/>
    <property type="match status" value="1"/>
</dbReference>
<feature type="transmembrane region" description="Helical" evidence="6">
    <location>
        <begin position="99"/>
        <end position="120"/>
    </location>
</feature>
<dbReference type="InterPro" id="IPR036259">
    <property type="entry name" value="MFS_trans_sf"/>
</dbReference>
<gene>
    <name evidence="8" type="ORF">E8A74_11315</name>
</gene>
<evidence type="ECO:0000256" key="1">
    <source>
        <dbReference type="ARBA" id="ARBA00004141"/>
    </source>
</evidence>
<feature type="transmembrane region" description="Helical" evidence="6">
    <location>
        <begin position="214"/>
        <end position="234"/>
    </location>
</feature>
<feature type="transmembrane region" description="Helical" evidence="6">
    <location>
        <begin position="386"/>
        <end position="406"/>
    </location>
</feature>
<proteinExistence type="predicted"/>
<dbReference type="InterPro" id="IPR020846">
    <property type="entry name" value="MFS_dom"/>
</dbReference>
<evidence type="ECO:0000313" key="9">
    <source>
        <dbReference type="Proteomes" id="UP000309215"/>
    </source>
</evidence>
<dbReference type="InterPro" id="IPR011701">
    <property type="entry name" value="MFS"/>
</dbReference>
<evidence type="ECO:0000313" key="8">
    <source>
        <dbReference type="EMBL" id="TKD09747.1"/>
    </source>
</evidence>
<dbReference type="CDD" id="cd17328">
    <property type="entry name" value="MFS_spinster_like"/>
    <property type="match status" value="1"/>
</dbReference>
<comment type="subcellular location">
    <subcellularLocation>
        <location evidence="1">Membrane</location>
        <topology evidence="1">Multi-pass membrane protein</topology>
    </subcellularLocation>
</comment>
<feature type="transmembrane region" description="Helical" evidence="6">
    <location>
        <begin position="163"/>
        <end position="181"/>
    </location>
</feature>
<comment type="caution">
    <text evidence="8">The sequence shown here is derived from an EMBL/GenBank/DDBJ whole genome shotgun (WGS) entry which is preliminary data.</text>
</comment>
<dbReference type="InterPro" id="IPR044770">
    <property type="entry name" value="MFS_spinster-like"/>
</dbReference>
<evidence type="ECO:0000256" key="5">
    <source>
        <dbReference type="ARBA" id="ARBA00023136"/>
    </source>
</evidence>
<dbReference type="GO" id="GO:0022857">
    <property type="term" value="F:transmembrane transporter activity"/>
    <property type="evidence" value="ECO:0007669"/>
    <property type="project" value="InterPro"/>
</dbReference>
<dbReference type="PANTHER" id="PTHR23505:SF79">
    <property type="entry name" value="PROTEIN SPINSTER"/>
    <property type="match status" value="1"/>
</dbReference>
<dbReference type="AlphaFoldDB" id="A0A4U1JEZ5"/>
<organism evidence="8 9">
    <name type="scientific">Polyangium fumosum</name>
    <dbReference type="NCBI Taxonomy" id="889272"/>
    <lineage>
        <taxon>Bacteria</taxon>
        <taxon>Pseudomonadati</taxon>
        <taxon>Myxococcota</taxon>
        <taxon>Polyangia</taxon>
        <taxon>Polyangiales</taxon>
        <taxon>Polyangiaceae</taxon>
        <taxon>Polyangium</taxon>
    </lineage>
</organism>
<accession>A0A4U1JEZ5</accession>
<dbReference type="Proteomes" id="UP000309215">
    <property type="component" value="Unassembled WGS sequence"/>
</dbReference>
<feature type="domain" description="Major facilitator superfamily (MFS) profile" evidence="7">
    <location>
        <begin position="8"/>
        <end position="412"/>
    </location>
</feature>
<feature type="transmembrane region" description="Helical" evidence="6">
    <location>
        <begin position="73"/>
        <end position="93"/>
    </location>
</feature>
<evidence type="ECO:0000256" key="2">
    <source>
        <dbReference type="ARBA" id="ARBA00022448"/>
    </source>
</evidence>
<keyword evidence="3 6" id="KW-0812">Transmembrane</keyword>
<feature type="transmembrane region" description="Helical" evidence="6">
    <location>
        <begin position="312"/>
        <end position="334"/>
    </location>
</feature>
<evidence type="ECO:0000256" key="6">
    <source>
        <dbReference type="SAM" id="Phobius"/>
    </source>
</evidence>
<feature type="transmembrane region" description="Helical" evidence="6">
    <location>
        <begin position="47"/>
        <end position="66"/>
    </location>
</feature>
<feature type="transmembrane region" description="Helical" evidence="6">
    <location>
        <begin position="346"/>
        <end position="366"/>
    </location>
</feature>
<keyword evidence="2" id="KW-0813">Transport</keyword>
<dbReference type="EMBL" id="SSMQ01000009">
    <property type="protein sequence ID" value="TKD09747.1"/>
    <property type="molecule type" value="Genomic_DNA"/>
</dbReference>
<dbReference type="Pfam" id="PF07690">
    <property type="entry name" value="MFS_1"/>
    <property type="match status" value="1"/>
</dbReference>
<dbReference type="Gene3D" id="1.20.1250.20">
    <property type="entry name" value="MFS general substrate transporter like domains"/>
    <property type="match status" value="1"/>
</dbReference>
<dbReference type="RefSeq" id="WP_136928970.1">
    <property type="nucleotide sequence ID" value="NZ_SSMQ01000009.1"/>
</dbReference>
<evidence type="ECO:0000256" key="4">
    <source>
        <dbReference type="ARBA" id="ARBA00022989"/>
    </source>
</evidence>
<dbReference type="OrthoDB" id="9812221at2"/>
<feature type="transmembrane region" description="Helical" evidence="6">
    <location>
        <begin position="254"/>
        <end position="273"/>
    </location>
</feature>
<feature type="transmembrane region" description="Helical" evidence="6">
    <location>
        <begin position="285"/>
        <end position="306"/>
    </location>
</feature>
<protein>
    <submittedName>
        <fullName evidence="8">MFS transporter</fullName>
    </submittedName>
</protein>
<keyword evidence="9" id="KW-1185">Reference proteome</keyword>
<evidence type="ECO:0000256" key="3">
    <source>
        <dbReference type="ARBA" id="ARBA00022692"/>
    </source>
</evidence>